<comment type="caution">
    <text evidence="3">The sequence shown here is derived from an EMBL/GenBank/DDBJ whole genome shotgun (WGS) entry which is preliminary data.</text>
</comment>
<evidence type="ECO:0000313" key="3">
    <source>
        <dbReference type="EMBL" id="MCR1823179.1"/>
    </source>
</evidence>
<protein>
    <submittedName>
        <fullName evidence="3">M20/M25/M40 family metallo-hydrolase</fullName>
    </submittedName>
</protein>
<sequence>MIKRKKALPAILIATLMMTTASFATPNKDMQKLEKVFLNRVNENRAMNHIEVLSEDIGVRVSGTKEEYEAAKYIEKQFKSMGYKTEIQEFKFVRGGQEVTSWNVIATMKPGVKGIKNDKNDTNKIVHLTAHYDSVPKAPGANDNASGVASMLEIAKSMTSMDIDKEVRFVACGSEEVGLKGSYAYVDSLTEDEINRSEGNFNLDMVATAYEPCTELAVYTYNQGENVITDYMKKAGEKISYLSNDEVEYNGEYDGPMGSSDHVPFAKKGIPSALFINVDPAKKDDPRSAIEPYYHKPEDHTGNVSVDRLERTVKLVGLATLDALNVD</sequence>
<feature type="domain" description="Peptidase M28" evidence="2">
    <location>
        <begin position="118"/>
        <end position="316"/>
    </location>
</feature>
<dbReference type="PANTHER" id="PTHR12147:SF26">
    <property type="entry name" value="PEPTIDASE M28 DOMAIN-CONTAINING PROTEIN"/>
    <property type="match status" value="1"/>
</dbReference>
<dbReference type="RefSeq" id="WP_052232830.1">
    <property type="nucleotide sequence ID" value="NZ_JANKBY010000114.1"/>
</dbReference>
<dbReference type="Pfam" id="PF04389">
    <property type="entry name" value="Peptidase_M28"/>
    <property type="match status" value="1"/>
</dbReference>
<keyword evidence="4" id="KW-1185">Reference proteome</keyword>
<dbReference type="Proteomes" id="UP001140817">
    <property type="component" value="Unassembled WGS sequence"/>
</dbReference>
<dbReference type="GO" id="GO:0006508">
    <property type="term" value="P:proteolysis"/>
    <property type="evidence" value="ECO:0007669"/>
    <property type="project" value="InterPro"/>
</dbReference>
<dbReference type="Gene3D" id="3.40.630.10">
    <property type="entry name" value="Zn peptidases"/>
    <property type="match status" value="1"/>
</dbReference>
<feature type="chain" id="PRO_5040956093" evidence="1">
    <location>
        <begin position="25"/>
        <end position="327"/>
    </location>
</feature>
<gene>
    <name evidence="3" type="ORF">NSA58_10310</name>
</gene>
<reference evidence="3" key="1">
    <citation type="submission" date="2022-07" db="EMBL/GenBank/DDBJ databases">
        <title>Enhanced cultured diversity of the mouse gut microbiota enables custom-made synthetic communities.</title>
        <authorList>
            <person name="Afrizal A."/>
        </authorList>
    </citation>
    <scope>NUCLEOTIDE SEQUENCE</scope>
    <source>
        <strain evidence="3">DSM 29186</strain>
    </source>
</reference>
<dbReference type="PANTHER" id="PTHR12147">
    <property type="entry name" value="METALLOPEPTIDASE M28 FAMILY MEMBER"/>
    <property type="match status" value="1"/>
</dbReference>
<dbReference type="SUPFAM" id="SSF53187">
    <property type="entry name" value="Zn-dependent exopeptidases"/>
    <property type="match status" value="1"/>
</dbReference>
<dbReference type="GO" id="GO:0008235">
    <property type="term" value="F:metalloexopeptidase activity"/>
    <property type="evidence" value="ECO:0007669"/>
    <property type="project" value="InterPro"/>
</dbReference>
<evidence type="ECO:0000259" key="2">
    <source>
        <dbReference type="Pfam" id="PF04389"/>
    </source>
</evidence>
<organism evidence="3 4">
    <name type="scientific">Terrisporobacter muris</name>
    <dbReference type="NCBI Taxonomy" id="2963284"/>
    <lineage>
        <taxon>Bacteria</taxon>
        <taxon>Bacillati</taxon>
        <taxon>Bacillota</taxon>
        <taxon>Clostridia</taxon>
        <taxon>Peptostreptococcales</taxon>
        <taxon>Peptostreptococcaceae</taxon>
        <taxon>Terrisporobacter</taxon>
    </lineage>
</organism>
<dbReference type="AlphaFoldDB" id="A0A9X2MB69"/>
<dbReference type="InterPro" id="IPR007484">
    <property type="entry name" value="Peptidase_M28"/>
</dbReference>
<feature type="signal peptide" evidence="1">
    <location>
        <begin position="1"/>
        <end position="24"/>
    </location>
</feature>
<dbReference type="InterPro" id="IPR045175">
    <property type="entry name" value="M28_fam"/>
</dbReference>
<keyword evidence="1" id="KW-0732">Signal</keyword>
<accession>A0A9X2MB69</accession>
<name>A0A9X2MB69_9FIRM</name>
<proteinExistence type="predicted"/>
<evidence type="ECO:0000313" key="4">
    <source>
        <dbReference type="Proteomes" id="UP001140817"/>
    </source>
</evidence>
<evidence type="ECO:0000256" key="1">
    <source>
        <dbReference type="SAM" id="SignalP"/>
    </source>
</evidence>
<dbReference type="EMBL" id="JANKBY010000114">
    <property type="protein sequence ID" value="MCR1823179.1"/>
    <property type="molecule type" value="Genomic_DNA"/>
</dbReference>